<evidence type="ECO:0008006" key="5">
    <source>
        <dbReference type="Google" id="ProtNLM"/>
    </source>
</evidence>
<evidence type="ECO:0000313" key="3">
    <source>
        <dbReference type="EMBL" id="GGD40121.1"/>
    </source>
</evidence>
<accession>A0A916YCJ6</accession>
<evidence type="ECO:0000259" key="1">
    <source>
        <dbReference type="Pfam" id="PF02625"/>
    </source>
</evidence>
<proteinExistence type="predicted"/>
<dbReference type="PANTHER" id="PTHR30388:SF4">
    <property type="entry name" value="MOLYBDENUM COFACTOR INSERTION CHAPERONE PAOD"/>
    <property type="match status" value="1"/>
</dbReference>
<dbReference type="InterPro" id="IPR003777">
    <property type="entry name" value="XdhC_CoxI"/>
</dbReference>
<protein>
    <recommendedName>
        <fullName evidence="5">Xanthine dehydrogenase</fullName>
    </recommendedName>
</protein>
<dbReference type="Proteomes" id="UP000598997">
    <property type="component" value="Unassembled WGS sequence"/>
</dbReference>
<dbReference type="InterPro" id="IPR052698">
    <property type="entry name" value="MoCofactor_Util/Proc"/>
</dbReference>
<dbReference type="Pfam" id="PF02625">
    <property type="entry name" value="XdhC_CoxI"/>
    <property type="match status" value="1"/>
</dbReference>
<dbReference type="OrthoDB" id="9815497at2"/>
<comment type="caution">
    <text evidence="3">The sequence shown here is derived from an EMBL/GenBank/DDBJ whole genome shotgun (WGS) entry which is preliminary data.</text>
</comment>
<evidence type="ECO:0000313" key="4">
    <source>
        <dbReference type="Proteomes" id="UP000598997"/>
    </source>
</evidence>
<dbReference type="PANTHER" id="PTHR30388">
    <property type="entry name" value="ALDEHYDE OXIDOREDUCTASE MOLYBDENUM COFACTOR ASSEMBLY PROTEIN"/>
    <property type="match status" value="1"/>
</dbReference>
<sequence>MDSERSHIMDGDQAALRTAARGDAALCTVVGLDGSFSRRLGAQIAILQDGRCVGSLADGCLERELATQALQARAEGRRRTIRYGEGSPVIDFRLPCGSGLDILIDPAPDRRALRDVVNRLDAREPASLPLPVDGGFLAERRYIPPLNLTLFGESLEAGELQRMAEAFGVSAVKLVPGKGLSLGQRPEAQADAWTAVVLLFHDHEWEGPILDWALDTPAFYVGAIGGRNTRDVRRAQLEDLGRDEAAIARVRSPVGLIPHTRDARTLALSILADVVAEYEHLRPE</sequence>
<dbReference type="RefSeq" id="WP_082924313.1">
    <property type="nucleotide sequence ID" value="NZ_BMIO01000003.1"/>
</dbReference>
<name>A0A916YCJ6_9SPHN</name>
<dbReference type="Gene3D" id="3.40.50.720">
    <property type="entry name" value="NAD(P)-binding Rossmann-like Domain"/>
    <property type="match status" value="1"/>
</dbReference>
<feature type="domain" description="XdhC- CoxI" evidence="1">
    <location>
        <begin position="19"/>
        <end position="84"/>
    </location>
</feature>
<evidence type="ECO:0000259" key="2">
    <source>
        <dbReference type="Pfam" id="PF13478"/>
    </source>
</evidence>
<dbReference type="Pfam" id="PF13478">
    <property type="entry name" value="XdhC_C"/>
    <property type="match status" value="1"/>
</dbReference>
<gene>
    <name evidence="3" type="ORF">GCM10010989_12870</name>
</gene>
<feature type="domain" description="XdhC Rossmann" evidence="2">
    <location>
        <begin position="148"/>
        <end position="274"/>
    </location>
</feature>
<keyword evidence="4" id="KW-1185">Reference proteome</keyword>
<dbReference type="AlphaFoldDB" id="A0A916YCJ6"/>
<organism evidence="3 4">
    <name type="scientific">Croceicoccus pelagius</name>
    <dbReference type="NCBI Taxonomy" id="1703341"/>
    <lineage>
        <taxon>Bacteria</taxon>
        <taxon>Pseudomonadati</taxon>
        <taxon>Pseudomonadota</taxon>
        <taxon>Alphaproteobacteria</taxon>
        <taxon>Sphingomonadales</taxon>
        <taxon>Erythrobacteraceae</taxon>
        <taxon>Croceicoccus</taxon>
    </lineage>
</organism>
<reference evidence="3 4" key="1">
    <citation type="journal article" date="2014" name="Int. J. Syst. Evol. Microbiol.">
        <title>Complete genome sequence of Corynebacterium casei LMG S-19264T (=DSM 44701T), isolated from a smear-ripened cheese.</title>
        <authorList>
            <consortium name="US DOE Joint Genome Institute (JGI-PGF)"/>
            <person name="Walter F."/>
            <person name="Albersmeier A."/>
            <person name="Kalinowski J."/>
            <person name="Ruckert C."/>
        </authorList>
    </citation>
    <scope>NUCLEOTIDE SEQUENCE [LARGE SCALE GENOMIC DNA]</scope>
    <source>
        <strain evidence="3 4">CGMCC 1.15358</strain>
    </source>
</reference>
<dbReference type="EMBL" id="BMIO01000003">
    <property type="protein sequence ID" value="GGD40121.1"/>
    <property type="molecule type" value="Genomic_DNA"/>
</dbReference>
<dbReference type="InterPro" id="IPR027051">
    <property type="entry name" value="XdhC_Rossmann_dom"/>
</dbReference>